<gene>
    <name evidence="1" type="ORF">ENX07_01780</name>
</gene>
<sequence length="125" mass="14520">MSFFIFLFFFLPDSGAGLKFQSFPISSQDSLWRERGSIEDKWLAEDKFWHFSVSLALVGSSYHLFKCRLKEKETSSTFFSLIGTFSLGVVKELWDKKKPNGHFSYRDLIYNLLGIGVGYFLFIDD</sequence>
<accession>A0A7C3UQK7</accession>
<organism evidence="1">
    <name type="scientific">candidate division WOR-3 bacterium</name>
    <dbReference type="NCBI Taxonomy" id="2052148"/>
    <lineage>
        <taxon>Bacteria</taxon>
        <taxon>Bacteria division WOR-3</taxon>
    </lineage>
</organism>
<evidence type="ECO:0000313" key="1">
    <source>
        <dbReference type="EMBL" id="HGE98788.1"/>
    </source>
</evidence>
<reference evidence="1" key="1">
    <citation type="journal article" date="2020" name="mSystems">
        <title>Genome- and Community-Level Interaction Insights into Carbon Utilization and Element Cycling Functions of Hydrothermarchaeota in Hydrothermal Sediment.</title>
        <authorList>
            <person name="Zhou Z."/>
            <person name="Liu Y."/>
            <person name="Xu W."/>
            <person name="Pan J."/>
            <person name="Luo Z.H."/>
            <person name="Li M."/>
        </authorList>
    </citation>
    <scope>NUCLEOTIDE SEQUENCE [LARGE SCALE GENOMIC DNA]</scope>
    <source>
        <strain evidence="1">SpSt-906</strain>
    </source>
</reference>
<protein>
    <recommendedName>
        <fullName evidence="2">VanZ-like domain-containing protein</fullName>
    </recommendedName>
</protein>
<proteinExistence type="predicted"/>
<evidence type="ECO:0008006" key="2">
    <source>
        <dbReference type="Google" id="ProtNLM"/>
    </source>
</evidence>
<dbReference type="EMBL" id="DTMQ01000011">
    <property type="protein sequence ID" value="HGE98788.1"/>
    <property type="molecule type" value="Genomic_DNA"/>
</dbReference>
<name>A0A7C3UQK7_UNCW3</name>
<dbReference type="AlphaFoldDB" id="A0A7C3UQK7"/>
<comment type="caution">
    <text evidence="1">The sequence shown here is derived from an EMBL/GenBank/DDBJ whole genome shotgun (WGS) entry which is preliminary data.</text>
</comment>